<sequence length="187" mass="21292">MGRCVRRVLFNQFVVQLPVSFLLQPLLEARGIAYSAELPSAVEVVLHLLIFLAVEEVLFYYSHRALHLWNYQRIHKIHHEFRAPISIASEYAHPVEYVVSNMLPLLAGPLLMGSHLATVWVWTAIAVTGTSNHHCGYALPWLRGLSSPRFHDHHHLSFNTNFGLVGLLDHLHGTRHKPLIAHRRVDG</sequence>
<protein>
    <submittedName>
        <fullName evidence="6">C5orf4 protein</fullName>
    </submittedName>
</protein>
<dbReference type="RefSeq" id="XP_004336864.1">
    <property type="nucleotide sequence ID" value="XM_004336816.1"/>
</dbReference>
<accession>L8GRT3</accession>
<dbReference type="AlphaFoldDB" id="L8GRT3"/>
<evidence type="ECO:0000256" key="2">
    <source>
        <dbReference type="ARBA" id="ARBA00022692"/>
    </source>
</evidence>
<evidence type="ECO:0000259" key="5">
    <source>
        <dbReference type="Pfam" id="PF04116"/>
    </source>
</evidence>
<dbReference type="InterPro" id="IPR006694">
    <property type="entry name" value="Fatty_acid_hydroxylase"/>
</dbReference>
<dbReference type="EMBL" id="KB008043">
    <property type="protein sequence ID" value="ELR14851.1"/>
    <property type="molecule type" value="Genomic_DNA"/>
</dbReference>
<keyword evidence="3" id="KW-1133">Transmembrane helix</keyword>
<dbReference type="InterPro" id="IPR050307">
    <property type="entry name" value="Sterol_Desaturase_Related"/>
</dbReference>
<keyword evidence="4" id="KW-0472">Membrane</keyword>
<gene>
    <name evidence="6" type="ORF">ACA1_130460</name>
</gene>
<dbReference type="KEGG" id="acan:ACA1_130460"/>
<keyword evidence="7" id="KW-1185">Reference proteome</keyword>
<dbReference type="Pfam" id="PF04116">
    <property type="entry name" value="FA_hydroxylase"/>
    <property type="match status" value="1"/>
</dbReference>
<name>L8GRT3_ACACF</name>
<dbReference type="GO" id="GO:0005506">
    <property type="term" value="F:iron ion binding"/>
    <property type="evidence" value="ECO:0007669"/>
    <property type="project" value="InterPro"/>
</dbReference>
<dbReference type="GO" id="GO:0016491">
    <property type="term" value="F:oxidoreductase activity"/>
    <property type="evidence" value="ECO:0007669"/>
    <property type="project" value="InterPro"/>
</dbReference>
<organism evidence="6 7">
    <name type="scientific">Acanthamoeba castellanii (strain ATCC 30010 / Neff)</name>
    <dbReference type="NCBI Taxonomy" id="1257118"/>
    <lineage>
        <taxon>Eukaryota</taxon>
        <taxon>Amoebozoa</taxon>
        <taxon>Discosea</taxon>
        <taxon>Longamoebia</taxon>
        <taxon>Centramoebida</taxon>
        <taxon>Acanthamoebidae</taxon>
        <taxon>Acanthamoeba</taxon>
    </lineage>
</organism>
<dbReference type="Proteomes" id="UP000011083">
    <property type="component" value="Unassembled WGS sequence"/>
</dbReference>
<comment type="subcellular location">
    <subcellularLocation>
        <location evidence="1">Membrane</location>
    </subcellularLocation>
</comment>
<dbReference type="OMA" id="TDKVAKC"/>
<evidence type="ECO:0000256" key="3">
    <source>
        <dbReference type="ARBA" id="ARBA00022989"/>
    </source>
</evidence>
<dbReference type="VEuPathDB" id="AmoebaDB:ACA1_130460"/>
<proteinExistence type="predicted"/>
<feature type="domain" description="Fatty acid hydroxylase" evidence="5">
    <location>
        <begin position="49"/>
        <end position="174"/>
    </location>
</feature>
<dbReference type="GO" id="GO:0008610">
    <property type="term" value="P:lipid biosynthetic process"/>
    <property type="evidence" value="ECO:0007669"/>
    <property type="project" value="InterPro"/>
</dbReference>
<evidence type="ECO:0000313" key="7">
    <source>
        <dbReference type="Proteomes" id="UP000011083"/>
    </source>
</evidence>
<dbReference type="GeneID" id="14915488"/>
<evidence type="ECO:0000313" key="6">
    <source>
        <dbReference type="EMBL" id="ELR14851.1"/>
    </source>
</evidence>
<reference evidence="6 7" key="1">
    <citation type="journal article" date="2013" name="Genome Biol.">
        <title>Genome of Acanthamoeba castellanii highlights extensive lateral gene transfer and early evolution of tyrosine kinase signaling.</title>
        <authorList>
            <person name="Clarke M."/>
            <person name="Lohan A.J."/>
            <person name="Liu B."/>
            <person name="Lagkouvardos I."/>
            <person name="Roy S."/>
            <person name="Zafar N."/>
            <person name="Bertelli C."/>
            <person name="Schilde C."/>
            <person name="Kianianmomeni A."/>
            <person name="Burglin T.R."/>
            <person name="Frech C."/>
            <person name="Turcotte B."/>
            <person name="Kopec K.O."/>
            <person name="Synnott J.M."/>
            <person name="Choo C."/>
            <person name="Paponov I."/>
            <person name="Finkler A."/>
            <person name="Soon Heng Tan C."/>
            <person name="Hutchins A.P."/>
            <person name="Weinmeier T."/>
            <person name="Rattei T."/>
            <person name="Chu J.S."/>
            <person name="Gimenez G."/>
            <person name="Irimia M."/>
            <person name="Rigden D.J."/>
            <person name="Fitzpatrick D.A."/>
            <person name="Lorenzo-Morales J."/>
            <person name="Bateman A."/>
            <person name="Chiu C.H."/>
            <person name="Tang P."/>
            <person name="Hegemann P."/>
            <person name="Fromm H."/>
            <person name="Raoult D."/>
            <person name="Greub G."/>
            <person name="Miranda-Saavedra D."/>
            <person name="Chen N."/>
            <person name="Nash P."/>
            <person name="Ginger M.L."/>
            <person name="Horn M."/>
            <person name="Schaap P."/>
            <person name="Caler L."/>
            <person name="Loftus B."/>
        </authorList>
    </citation>
    <scope>NUCLEOTIDE SEQUENCE [LARGE SCALE GENOMIC DNA]</scope>
    <source>
        <strain evidence="6 7">Neff</strain>
    </source>
</reference>
<keyword evidence="2" id="KW-0812">Transmembrane</keyword>
<dbReference type="GO" id="GO:0016020">
    <property type="term" value="C:membrane"/>
    <property type="evidence" value="ECO:0007669"/>
    <property type="project" value="UniProtKB-SubCell"/>
</dbReference>
<dbReference type="STRING" id="1257118.L8GRT3"/>
<evidence type="ECO:0000256" key="1">
    <source>
        <dbReference type="ARBA" id="ARBA00004370"/>
    </source>
</evidence>
<evidence type="ECO:0000256" key="4">
    <source>
        <dbReference type="ARBA" id="ARBA00023136"/>
    </source>
</evidence>
<dbReference type="PANTHER" id="PTHR11863">
    <property type="entry name" value="STEROL DESATURASE"/>
    <property type="match status" value="1"/>
</dbReference>
<dbReference type="OrthoDB" id="408954at2759"/>